<dbReference type="Gene3D" id="3.30.2090.10">
    <property type="entry name" value="Multidrug efflux transporter AcrB TolC docking domain, DN and DC subdomains"/>
    <property type="match status" value="2"/>
</dbReference>
<feature type="transmembrane region" description="Helical" evidence="8">
    <location>
        <begin position="921"/>
        <end position="945"/>
    </location>
</feature>
<dbReference type="Gene3D" id="1.20.1640.10">
    <property type="entry name" value="Multidrug efflux transporter AcrB transmembrane domain"/>
    <property type="match status" value="2"/>
</dbReference>
<dbReference type="GO" id="GO:0005886">
    <property type="term" value="C:plasma membrane"/>
    <property type="evidence" value="ECO:0007669"/>
    <property type="project" value="UniProtKB-SubCell"/>
</dbReference>
<keyword evidence="5 8" id="KW-0812">Transmembrane</keyword>
<dbReference type="GO" id="GO:0042910">
    <property type="term" value="F:xenobiotic transmembrane transporter activity"/>
    <property type="evidence" value="ECO:0007669"/>
    <property type="project" value="TreeGrafter"/>
</dbReference>
<dbReference type="NCBIfam" id="TIGR00914">
    <property type="entry name" value="2A0601"/>
    <property type="match status" value="1"/>
</dbReference>
<evidence type="ECO:0000256" key="8">
    <source>
        <dbReference type="SAM" id="Phobius"/>
    </source>
</evidence>
<evidence type="ECO:0000256" key="6">
    <source>
        <dbReference type="ARBA" id="ARBA00022989"/>
    </source>
</evidence>
<dbReference type="SUPFAM" id="SSF82714">
    <property type="entry name" value="Multidrug efflux transporter AcrB TolC docking domain, DN and DC subdomains"/>
    <property type="match status" value="2"/>
</dbReference>
<accession>A0A6G9AWW5</accession>
<dbReference type="PRINTS" id="PR00702">
    <property type="entry name" value="ACRIFLAVINRP"/>
</dbReference>
<name>A0A6G9AWW5_9BACT</name>
<dbReference type="SUPFAM" id="SSF82866">
    <property type="entry name" value="Multidrug efflux transporter AcrB transmembrane domain"/>
    <property type="match status" value="2"/>
</dbReference>
<dbReference type="InterPro" id="IPR004763">
    <property type="entry name" value="CusA-like"/>
</dbReference>
<comment type="subcellular location">
    <subcellularLocation>
        <location evidence="1">Cell membrane</location>
        <topology evidence="1">Multi-pass membrane protein</topology>
    </subcellularLocation>
</comment>
<feature type="transmembrane region" description="Helical" evidence="8">
    <location>
        <begin position="998"/>
        <end position="1025"/>
    </location>
</feature>
<dbReference type="KEGG" id="spib:G8759_32130"/>
<dbReference type="Gene3D" id="3.30.70.1440">
    <property type="entry name" value="Multidrug efflux transporter AcrB pore domain"/>
    <property type="match status" value="1"/>
</dbReference>
<feature type="transmembrane region" description="Helical" evidence="8">
    <location>
        <begin position="446"/>
        <end position="464"/>
    </location>
</feature>
<evidence type="ECO:0000256" key="2">
    <source>
        <dbReference type="ARBA" id="ARBA00010942"/>
    </source>
</evidence>
<evidence type="ECO:0000313" key="10">
    <source>
        <dbReference type="Proteomes" id="UP000501802"/>
    </source>
</evidence>
<dbReference type="PANTHER" id="PTHR32063:SF12">
    <property type="entry name" value="CATION EFFLUX SYSTEM PROTEIN"/>
    <property type="match status" value="1"/>
</dbReference>
<dbReference type="PANTHER" id="PTHR32063">
    <property type="match status" value="1"/>
</dbReference>
<keyword evidence="6 8" id="KW-1133">Transmembrane helix</keyword>
<dbReference type="EMBL" id="CP050063">
    <property type="protein sequence ID" value="QIP16957.1"/>
    <property type="molecule type" value="Genomic_DNA"/>
</dbReference>
<feature type="transmembrane region" description="Helical" evidence="8">
    <location>
        <begin position="872"/>
        <end position="889"/>
    </location>
</feature>
<feature type="transmembrane region" description="Helical" evidence="8">
    <location>
        <begin position="966"/>
        <end position="986"/>
    </location>
</feature>
<dbReference type="Gene3D" id="3.30.70.1320">
    <property type="entry name" value="Multidrug efflux transporter AcrB pore domain like"/>
    <property type="match status" value="1"/>
</dbReference>
<reference evidence="9 10" key="1">
    <citation type="submission" date="2020-03" db="EMBL/GenBank/DDBJ databases">
        <authorList>
            <person name="Kim M.K."/>
        </authorList>
    </citation>
    <scope>NUCLEOTIDE SEQUENCE [LARGE SCALE GENOMIC DNA]</scope>
    <source>
        <strain evidence="9 10">BT328</strain>
    </source>
</reference>
<proteinExistence type="inferred from homology"/>
<dbReference type="Proteomes" id="UP000501802">
    <property type="component" value="Chromosome"/>
</dbReference>
<evidence type="ECO:0000256" key="1">
    <source>
        <dbReference type="ARBA" id="ARBA00004651"/>
    </source>
</evidence>
<feature type="transmembrane region" description="Helical" evidence="8">
    <location>
        <begin position="896"/>
        <end position="915"/>
    </location>
</feature>
<evidence type="ECO:0000256" key="4">
    <source>
        <dbReference type="ARBA" id="ARBA00022475"/>
    </source>
</evidence>
<feature type="transmembrane region" description="Helical" evidence="8">
    <location>
        <begin position="476"/>
        <end position="502"/>
    </location>
</feature>
<feature type="transmembrane region" description="Helical" evidence="8">
    <location>
        <begin position="389"/>
        <end position="415"/>
    </location>
</feature>
<gene>
    <name evidence="9" type="ORF">G8759_32130</name>
</gene>
<dbReference type="Gene3D" id="3.30.70.1430">
    <property type="entry name" value="Multidrug efflux transporter AcrB pore domain"/>
    <property type="match status" value="2"/>
</dbReference>
<dbReference type="RefSeq" id="WP_162389930.1">
    <property type="nucleotide sequence ID" value="NZ_CP050063.1"/>
</dbReference>
<evidence type="ECO:0000256" key="7">
    <source>
        <dbReference type="ARBA" id="ARBA00023136"/>
    </source>
</evidence>
<comment type="similarity">
    <text evidence="2">Belongs to the resistance-nodulation-cell division (RND) (TC 2.A.6) family.</text>
</comment>
<keyword evidence="3" id="KW-0813">Transport</keyword>
<feature type="transmembrane region" description="Helical" evidence="8">
    <location>
        <begin position="534"/>
        <end position="553"/>
    </location>
</feature>
<keyword evidence="10" id="KW-1185">Reference proteome</keyword>
<keyword evidence="4" id="KW-1003">Cell membrane</keyword>
<dbReference type="Pfam" id="PF00873">
    <property type="entry name" value="ACR_tran"/>
    <property type="match status" value="1"/>
</dbReference>
<evidence type="ECO:0000256" key="5">
    <source>
        <dbReference type="ARBA" id="ARBA00022692"/>
    </source>
</evidence>
<sequence length="1034" mass="113931">MNKFIKGILSFSLKNKFFIFFLTALAVVAGIISYQNTPIEAFPDVTNTQITLITQWPGRSAEEIEKFVTIPIEIGLNSVQKRTDIRSTSLFGLSVVKVLFEDGVDDAFARQQVNNLLNGVELPEGIKPDVQPPYGPTGEIFRYTLQSPTRTARELKTLQDWVIERQLKSVPGVADVVSFGGEVKTYEISVDPRRLSDYNITPLQLYQAVANSNVNVGGDVIEKNSEAYVVRGIGLLKNQQDIQNVIIKNANGTPIMVRNVAQVSEAALPRLGQAGRDKQDDVVECIVVMRKGENPSEVIERVKDKINELNTSILPSDVQINTFYNRETLIHFATHTVTHNLIEGIVFVTVIVFLFMADWRTTVTVSIIIPLALLFAFICLRLKGMSANLLSMGAIDFGIIVDGAVVMVEGIFVTLDELAHERGMARFNKLAKLGVIRKTGTEMGKAIFFSKLIIITCLVPIFSFQKVEGKMFSPLAWTLGFALLGALIFTLTLVPVLASILLRKNVREKHNPFVNLVTKYSTKAFGFTFAHKKMSLLVTAIIVAIGLSGFTLLGTEFLPELNEGSIYVRATMPMSISLPESVKQTVQMRHIFEDFPEVKGVISQTGRPNDGTDPTGFYNIEFLVDIYPQDDWKSGLTKEQLIDKMQERLSVFPGVNFNFSQPIMDNVEEAVSGVKGSIAVKIYGPDQSILEEKGGQIEKQLATVHGIEDLGLIRTTGQPEMRIELDEQKLAVYGVNKADAEAVIEMAIGGKAATEIYEGERKFDLRIRYDRPFRSNEQQISQLMVPTESGSMIPIKEIAHVYTQTGPVLIFREASQRYGAVKFSVRGRDMGGAVAEAQQKVTANVKLPAGYTIKWAGDFENQQRATLRLEQVVPISLLGIFFILFVLFGNVKDAGLVLFNVPFAIIGGIAALLITHVNFSISAGIGFIALFGICIQNGVILISVFKKNLHNKMSLNDSIHLGVVSRIRPVVMTAMMAGIGLIPAAVSHGIGSETAKPLAIVVIGGLITATLLTLFVFPLIFYAFYRNKFAALSE</sequence>
<organism evidence="9 10">
    <name type="scientific">Spirosoma aureum</name>
    <dbReference type="NCBI Taxonomy" id="2692134"/>
    <lineage>
        <taxon>Bacteria</taxon>
        <taxon>Pseudomonadati</taxon>
        <taxon>Bacteroidota</taxon>
        <taxon>Cytophagia</taxon>
        <taxon>Cytophagales</taxon>
        <taxon>Cytophagaceae</taxon>
        <taxon>Spirosoma</taxon>
    </lineage>
</organism>
<feature type="transmembrane region" description="Helical" evidence="8">
    <location>
        <begin position="363"/>
        <end position="383"/>
    </location>
</feature>
<keyword evidence="7 8" id="KW-0472">Membrane</keyword>
<protein>
    <submittedName>
        <fullName evidence="9">Efflux RND transporter permease subunit</fullName>
    </submittedName>
</protein>
<dbReference type="InterPro" id="IPR001036">
    <property type="entry name" value="Acrflvin-R"/>
</dbReference>
<evidence type="ECO:0000256" key="3">
    <source>
        <dbReference type="ARBA" id="ARBA00022448"/>
    </source>
</evidence>
<evidence type="ECO:0000313" key="9">
    <source>
        <dbReference type="EMBL" id="QIP16957.1"/>
    </source>
</evidence>
<dbReference type="InterPro" id="IPR027463">
    <property type="entry name" value="AcrB_DN_DC_subdom"/>
</dbReference>
<dbReference type="AlphaFoldDB" id="A0A6G9AWW5"/>
<dbReference type="GO" id="GO:0008324">
    <property type="term" value="F:monoatomic cation transmembrane transporter activity"/>
    <property type="evidence" value="ECO:0007669"/>
    <property type="project" value="InterPro"/>
</dbReference>
<feature type="transmembrane region" description="Helical" evidence="8">
    <location>
        <begin position="337"/>
        <end position="356"/>
    </location>
</feature>
<dbReference type="SUPFAM" id="SSF82693">
    <property type="entry name" value="Multidrug efflux transporter AcrB pore domain, PN1, PN2, PC1 and PC2 subdomains"/>
    <property type="match status" value="3"/>
</dbReference>